<feature type="binding site" evidence="8">
    <location>
        <position position="235"/>
    </location>
    <ligand>
        <name>a divalent metal cation</name>
        <dbReference type="ChEBI" id="CHEBI:60240"/>
        <label>1</label>
    </ligand>
</feature>
<comment type="function">
    <text evidence="8">mRNA decapping enzyme that specifically removes the nicotinamide adenine dinucleotide (NAD) cap from a subset of mRNAs by hydrolyzing the diphosphate linkage to produce nicotinamide mononucleotide (NMN) and 5' monophosphate mRNA. The NAD-cap is present at the 5'-end of some mRNAs and stabilizes RNA against 5'-processing. Has preference for mRNAs with a 5'-end purine. Catalyzes the hydrolysis of a broad range of dinucleotide pyrophosphates.</text>
</comment>
<keyword evidence="3 8" id="KW-0378">Hydrolase</keyword>
<evidence type="ECO:0000256" key="1">
    <source>
        <dbReference type="ARBA" id="ARBA00009595"/>
    </source>
</evidence>
<feature type="binding site" evidence="8">
    <location>
        <position position="194"/>
    </location>
    <ligand>
        <name>a divalent metal cation</name>
        <dbReference type="ChEBI" id="CHEBI:60240"/>
        <label>3</label>
    </ligand>
</feature>
<comment type="catalytic activity">
    <reaction evidence="8">
        <text>NADH + H2O = reduced beta-nicotinamide D-ribonucleotide + AMP + 2 H(+)</text>
        <dbReference type="Rhea" id="RHEA:48868"/>
        <dbReference type="ChEBI" id="CHEBI:15377"/>
        <dbReference type="ChEBI" id="CHEBI:15378"/>
        <dbReference type="ChEBI" id="CHEBI:57945"/>
        <dbReference type="ChEBI" id="CHEBI:90832"/>
        <dbReference type="ChEBI" id="CHEBI:456215"/>
        <dbReference type="EC" id="3.6.1.22"/>
    </reaction>
</comment>
<reference evidence="10" key="1">
    <citation type="journal article" date="2014" name="Int. J. Syst. Evol. Microbiol.">
        <title>Complete genome sequence of Corynebacterium casei LMG S-19264T (=DSM 44701T), isolated from a smear-ripened cheese.</title>
        <authorList>
            <consortium name="US DOE Joint Genome Institute (JGI-PGF)"/>
            <person name="Walter F."/>
            <person name="Albersmeier A."/>
            <person name="Kalinowski J."/>
            <person name="Ruckert C."/>
        </authorList>
    </citation>
    <scope>NUCLEOTIDE SEQUENCE</scope>
    <source>
        <strain evidence="10">JCM 30078</strain>
    </source>
</reference>
<comment type="caution">
    <text evidence="10">The sequence shown here is derived from an EMBL/GenBank/DDBJ whole genome shotgun (WGS) entry which is preliminary data.</text>
</comment>
<evidence type="ECO:0000256" key="7">
    <source>
        <dbReference type="ARBA" id="ARBA00023679"/>
    </source>
</evidence>
<feature type="binding site" evidence="8">
    <location>
        <position position="114"/>
    </location>
    <ligand>
        <name>Zn(2+)</name>
        <dbReference type="ChEBI" id="CHEBI:29105"/>
    </ligand>
</feature>
<dbReference type="Pfam" id="PF09297">
    <property type="entry name" value="Zn_ribbon_NUD"/>
    <property type="match status" value="1"/>
</dbReference>
<dbReference type="InterPro" id="IPR000086">
    <property type="entry name" value="NUDIX_hydrolase_dom"/>
</dbReference>
<evidence type="ECO:0000259" key="9">
    <source>
        <dbReference type="PROSITE" id="PS51462"/>
    </source>
</evidence>
<feature type="binding site" evidence="8">
    <location>
        <position position="190"/>
    </location>
    <ligand>
        <name>a divalent metal cation</name>
        <dbReference type="ChEBI" id="CHEBI:60240"/>
        <label>3</label>
    </ligand>
</feature>
<dbReference type="PROSITE" id="PS51462">
    <property type="entry name" value="NUDIX"/>
    <property type="match status" value="1"/>
</dbReference>
<dbReference type="GO" id="GO:0035529">
    <property type="term" value="F:NADH pyrophosphatase activity"/>
    <property type="evidence" value="ECO:0007669"/>
    <property type="project" value="TreeGrafter"/>
</dbReference>
<feature type="binding site" evidence="8">
    <location>
        <position position="132"/>
    </location>
    <ligand>
        <name>Zn(2+)</name>
        <dbReference type="ChEBI" id="CHEBI:29105"/>
    </ligand>
</feature>
<evidence type="ECO:0000256" key="3">
    <source>
        <dbReference type="ARBA" id="ARBA00022801"/>
    </source>
</evidence>
<dbReference type="AlphaFoldDB" id="A0A917PRC2"/>
<dbReference type="RefSeq" id="WP_229779253.1">
    <property type="nucleotide sequence ID" value="NZ_BMPO01000002.1"/>
</dbReference>
<comment type="catalytic activity">
    <reaction evidence="8">
        <text>NAD(+) + H2O = beta-nicotinamide D-ribonucleotide + AMP + 2 H(+)</text>
        <dbReference type="Rhea" id="RHEA:11800"/>
        <dbReference type="ChEBI" id="CHEBI:14649"/>
        <dbReference type="ChEBI" id="CHEBI:15377"/>
        <dbReference type="ChEBI" id="CHEBI:15378"/>
        <dbReference type="ChEBI" id="CHEBI:57540"/>
        <dbReference type="ChEBI" id="CHEBI:456215"/>
        <dbReference type="EC" id="3.6.1.22"/>
    </reaction>
</comment>
<feature type="binding site" evidence="8">
    <location>
        <begin position="208"/>
        <end position="215"/>
    </location>
    <ligand>
        <name>substrate</name>
    </ligand>
</feature>
<dbReference type="InterPro" id="IPR020084">
    <property type="entry name" value="NUDIX_hydrolase_CS"/>
</dbReference>
<evidence type="ECO:0000313" key="11">
    <source>
        <dbReference type="Proteomes" id="UP000635983"/>
    </source>
</evidence>
<dbReference type="InterPro" id="IPR022925">
    <property type="entry name" value="RNA_Hydrolase_NudC"/>
</dbReference>
<evidence type="ECO:0000256" key="8">
    <source>
        <dbReference type="HAMAP-Rule" id="MF_00297"/>
    </source>
</evidence>
<feature type="binding site" evidence="8">
    <location>
        <position position="83"/>
    </location>
    <ligand>
        <name>substrate</name>
    </ligand>
</feature>
<dbReference type="InterPro" id="IPR049734">
    <property type="entry name" value="NudC-like_C"/>
</dbReference>
<dbReference type="Gene3D" id="3.90.79.20">
    <property type="match status" value="1"/>
</dbReference>
<keyword evidence="8" id="KW-0862">Zinc</keyword>
<dbReference type="CDD" id="cd03429">
    <property type="entry name" value="NUDIX_NADH_pyrophosphatase_Nudt13"/>
    <property type="match status" value="1"/>
</dbReference>
<dbReference type="GO" id="GO:0000287">
    <property type="term" value="F:magnesium ion binding"/>
    <property type="evidence" value="ECO:0007669"/>
    <property type="project" value="UniProtKB-UniRule"/>
</dbReference>
<dbReference type="EC" id="3.6.1.-" evidence="8"/>
<comment type="similarity">
    <text evidence="1 8">Belongs to the Nudix hydrolase family. NudC subfamily.</text>
</comment>
<comment type="catalytic activity">
    <reaction evidence="7">
        <text>a 5'-end NAD(+)-phospho-ribonucleoside in mRNA + H2O = a 5'-end phospho-adenosine-phospho-ribonucleoside in mRNA + beta-nicotinamide D-ribonucleotide + 2 H(+)</text>
        <dbReference type="Rhea" id="RHEA:60876"/>
        <dbReference type="Rhea" id="RHEA-COMP:15698"/>
        <dbReference type="Rhea" id="RHEA-COMP:15719"/>
        <dbReference type="ChEBI" id="CHEBI:14649"/>
        <dbReference type="ChEBI" id="CHEBI:15377"/>
        <dbReference type="ChEBI" id="CHEBI:15378"/>
        <dbReference type="ChEBI" id="CHEBI:144029"/>
        <dbReference type="ChEBI" id="CHEBI:144051"/>
    </reaction>
    <physiologicalReaction direction="left-to-right" evidence="7">
        <dbReference type="Rhea" id="RHEA:60877"/>
    </physiologicalReaction>
</comment>
<feature type="binding site" evidence="8">
    <location>
        <position position="194"/>
    </location>
    <ligand>
        <name>a divalent metal cation</name>
        <dbReference type="ChEBI" id="CHEBI:60240"/>
        <label>1</label>
    </ligand>
</feature>
<dbReference type="EC" id="3.6.1.22" evidence="8"/>
<feature type="short sequence motif" description="Nudix box" evidence="8">
    <location>
        <begin position="175"/>
        <end position="196"/>
    </location>
</feature>
<evidence type="ECO:0000256" key="6">
    <source>
        <dbReference type="ARBA" id="ARBA00023211"/>
    </source>
</evidence>
<dbReference type="GO" id="GO:0000210">
    <property type="term" value="F:NAD+ diphosphatase activity"/>
    <property type="evidence" value="ECO:0007669"/>
    <property type="project" value="UniProtKB-UniRule"/>
</dbReference>
<feature type="domain" description="Nudix hydrolase" evidence="9">
    <location>
        <begin position="141"/>
        <end position="264"/>
    </location>
</feature>
<keyword evidence="4 8" id="KW-0460">Magnesium</keyword>
<comment type="subunit">
    <text evidence="8">Homodimer.</text>
</comment>
<dbReference type="SUPFAM" id="SSF55811">
    <property type="entry name" value="Nudix"/>
    <property type="match status" value="2"/>
</dbReference>
<keyword evidence="2 8" id="KW-0479">Metal-binding</keyword>
<feature type="binding site" evidence="8">
    <location>
        <position position="235"/>
    </location>
    <ligand>
        <name>a divalent metal cation</name>
        <dbReference type="ChEBI" id="CHEBI:60240"/>
        <label>3</label>
    </ligand>
</feature>
<dbReference type="GO" id="GO:0008270">
    <property type="term" value="F:zinc ion binding"/>
    <property type="evidence" value="ECO:0007669"/>
    <property type="project" value="UniProtKB-UniRule"/>
</dbReference>
<comment type="cofactor">
    <cofactor evidence="8">
        <name>Mg(2+)</name>
        <dbReference type="ChEBI" id="CHEBI:18420"/>
    </cofactor>
    <cofactor evidence="8">
        <name>Mn(2+)</name>
        <dbReference type="ChEBI" id="CHEBI:29035"/>
    </cofactor>
    <text evidence="8">Divalent metal cations. Mg(2+) or Mn(2+).</text>
</comment>
<accession>A0A917PRC2</accession>
<feature type="binding site" evidence="8">
    <location>
        <position position="140"/>
    </location>
    <ligand>
        <name>substrate</name>
    </ligand>
</feature>
<feature type="binding site" evidence="8">
    <location>
        <position position="190"/>
    </location>
    <ligand>
        <name>a divalent metal cation</name>
        <dbReference type="ChEBI" id="CHEBI:60240"/>
        <label>2</label>
    </ligand>
</feature>
<dbReference type="PROSITE" id="PS00893">
    <property type="entry name" value="NUDIX_BOX"/>
    <property type="match status" value="1"/>
</dbReference>
<sequence>MKLNVWKPAWLDSETPGGKALVHSPEGFLVGSEGVLFDRAWLSTLDLPRAELQGIGTYDGIDIFVYELDSAVVISDTEWSPLRPLMMNAVDGHAYRMLVYAAQIATWMRHHRFCGHCGTATLGINGERARGCPACGLRQYPRISPSMIVLVTRGDDVLLARSPRFLPGVYSTLAGFVEPGETIEECVHREVSEEVGVQVRNLKYLASQSWPFPHSLMLGFHAEYEGGDIVLQPEEIEDAQWFSLRDLPQLPGPMSISRYLIDTYRAGRMGEEKPSLPR</sequence>
<protein>
    <recommendedName>
        <fullName evidence="8">NAD-capped RNA hydrolase NudC</fullName>
        <shortName evidence="8">DeNADding enzyme NudC</shortName>
        <ecNumber evidence="8">3.6.1.-</ecNumber>
    </recommendedName>
    <alternativeName>
        <fullName evidence="8">NADH pyrophosphatase</fullName>
        <ecNumber evidence="8">3.6.1.22</ecNumber>
    </alternativeName>
</protein>
<feature type="binding site" evidence="8">
    <location>
        <position position="117"/>
    </location>
    <ligand>
        <name>Zn(2+)</name>
        <dbReference type="ChEBI" id="CHEBI:29105"/>
    </ligand>
</feature>
<evidence type="ECO:0000256" key="2">
    <source>
        <dbReference type="ARBA" id="ARBA00022723"/>
    </source>
</evidence>
<dbReference type="Proteomes" id="UP000635983">
    <property type="component" value="Unassembled WGS sequence"/>
</dbReference>
<name>A0A917PRC2_9PSED</name>
<evidence type="ECO:0000256" key="5">
    <source>
        <dbReference type="ARBA" id="ARBA00023027"/>
    </source>
</evidence>
<gene>
    <name evidence="8 10" type="primary">nudC</name>
    <name evidence="10" type="ORF">GCM10009304_12400</name>
</gene>
<feature type="binding site" evidence="8">
    <location>
        <position position="174"/>
    </location>
    <ligand>
        <name>a divalent metal cation</name>
        <dbReference type="ChEBI" id="CHEBI:60240"/>
        <label>1</label>
    </ligand>
</feature>
<dbReference type="InterPro" id="IPR015376">
    <property type="entry name" value="Znr_NADH_PPase"/>
</dbReference>
<evidence type="ECO:0000313" key="10">
    <source>
        <dbReference type="EMBL" id="GGJ88179.1"/>
    </source>
</evidence>
<dbReference type="GO" id="GO:0019677">
    <property type="term" value="P:NAD+ catabolic process"/>
    <property type="evidence" value="ECO:0007669"/>
    <property type="project" value="TreeGrafter"/>
</dbReference>
<proteinExistence type="inferred from homology"/>
<dbReference type="NCBIfam" id="NF001299">
    <property type="entry name" value="PRK00241.1"/>
    <property type="match status" value="1"/>
</dbReference>
<dbReference type="PANTHER" id="PTHR42904:SF6">
    <property type="entry name" value="NAD-CAPPED RNA HYDROLASE NUDT12"/>
    <property type="match status" value="1"/>
</dbReference>
<dbReference type="InterPro" id="IPR050241">
    <property type="entry name" value="NAD-cap_RNA_hydrolase_NudC"/>
</dbReference>
<dbReference type="Gene3D" id="3.90.79.10">
    <property type="entry name" value="Nucleoside Triphosphate Pyrophosphohydrolase"/>
    <property type="match status" value="1"/>
</dbReference>
<dbReference type="HAMAP" id="MF_00297">
    <property type="entry name" value="Nudix_NudC"/>
    <property type="match status" value="1"/>
</dbReference>
<feature type="binding site" evidence="8">
    <location>
        <position position="127"/>
    </location>
    <ligand>
        <name>substrate</name>
    </ligand>
</feature>
<dbReference type="PANTHER" id="PTHR42904">
    <property type="entry name" value="NUDIX HYDROLASE, NUDC SUBFAMILY"/>
    <property type="match status" value="1"/>
</dbReference>
<comment type="caution">
    <text evidence="8">Lacks conserved residue(s) required for the propagation of feature annotation.</text>
</comment>
<dbReference type="InterPro" id="IPR015797">
    <property type="entry name" value="NUDIX_hydrolase-like_dom_sf"/>
</dbReference>
<organism evidence="10 11">
    <name type="scientific">Pseudomonas matsuisoli</name>
    <dbReference type="NCBI Taxonomy" id="1515666"/>
    <lineage>
        <taxon>Bacteria</taxon>
        <taxon>Pseudomonadati</taxon>
        <taxon>Pseudomonadota</taxon>
        <taxon>Gammaproteobacteria</taxon>
        <taxon>Pseudomonadales</taxon>
        <taxon>Pseudomonadaceae</taxon>
        <taxon>Pseudomonas</taxon>
    </lineage>
</organism>
<dbReference type="GO" id="GO:0006742">
    <property type="term" value="P:NADP+ catabolic process"/>
    <property type="evidence" value="ECO:0007669"/>
    <property type="project" value="TreeGrafter"/>
</dbReference>
<dbReference type="EMBL" id="BMPO01000002">
    <property type="protein sequence ID" value="GGJ88179.1"/>
    <property type="molecule type" value="Genomic_DNA"/>
</dbReference>
<reference evidence="10" key="2">
    <citation type="submission" date="2020-09" db="EMBL/GenBank/DDBJ databases">
        <authorList>
            <person name="Sun Q."/>
            <person name="Ohkuma M."/>
        </authorList>
    </citation>
    <scope>NUCLEOTIDE SEQUENCE</scope>
    <source>
        <strain evidence="10">JCM 30078</strain>
    </source>
</reference>
<dbReference type="Pfam" id="PF00293">
    <property type="entry name" value="NUDIX"/>
    <property type="match status" value="1"/>
</dbReference>
<evidence type="ECO:0000256" key="4">
    <source>
        <dbReference type="ARBA" id="ARBA00022842"/>
    </source>
</evidence>
<feature type="binding site" evidence="8">
    <location>
        <position position="135"/>
    </location>
    <ligand>
        <name>Zn(2+)</name>
        <dbReference type="ChEBI" id="CHEBI:29105"/>
    </ligand>
</feature>
<keyword evidence="5 8" id="KW-0520">NAD</keyword>
<dbReference type="GO" id="GO:0030145">
    <property type="term" value="F:manganese ion binding"/>
    <property type="evidence" value="ECO:0007669"/>
    <property type="project" value="UniProtKB-UniRule"/>
</dbReference>
<comment type="cofactor">
    <cofactor evidence="8">
        <name>Zn(2+)</name>
        <dbReference type="ChEBI" id="CHEBI:29105"/>
    </cofactor>
    <text evidence="8">Binds 1 zinc ion per subunit.</text>
</comment>
<keyword evidence="6 8" id="KW-0464">Manganese</keyword>
<dbReference type="GO" id="GO:0005829">
    <property type="term" value="C:cytosol"/>
    <property type="evidence" value="ECO:0007669"/>
    <property type="project" value="TreeGrafter"/>
</dbReference>
<keyword evidence="11" id="KW-1185">Reference proteome</keyword>